<dbReference type="PANTHER" id="PTHR43300">
    <property type="entry name" value="ACETYLTRANSFERASE"/>
    <property type="match status" value="1"/>
</dbReference>
<keyword evidence="2" id="KW-1185">Reference proteome</keyword>
<name>A0A7W5F6Q8_9ACTN</name>
<proteinExistence type="predicted"/>
<sequence>MTVEETRAEPRIEPRIEPSADVDDRAVIGAGTRIWHLAQVREHARVGSECNIGRGAYVGPGVVVGDRCKIQNHALVYEPAMLEDGAFVGPAVVFTNDYLPRAVNPDGTLKDGDDWDAVGVTVRTGASIGARAVCVAPVTIGAWAMVAAGAVVTRDVPDHALVVGVPARQVGWVGHAGAPLVAEGDAWRCPTTGTRYGLGGPNADAGLVVL</sequence>
<dbReference type="InterPro" id="IPR001451">
    <property type="entry name" value="Hexapep"/>
</dbReference>
<evidence type="ECO:0000313" key="1">
    <source>
        <dbReference type="EMBL" id="MBB3087176.1"/>
    </source>
</evidence>
<keyword evidence="1" id="KW-0808">Transferase</keyword>
<dbReference type="AlphaFoldDB" id="A0A7W5F6Q8"/>
<dbReference type="Proteomes" id="UP000577707">
    <property type="component" value="Unassembled WGS sequence"/>
</dbReference>
<dbReference type="InterPro" id="IPR050179">
    <property type="entry name" value="Trans_hexapeptide_repeat"/>
</dbReference>
<organism evidence="1 2">
    <name type="scientific">Nocardioides albus</name>
    <dbReference type="NCBI Taxonomy" id="1841"/>
    <lineage>
        <taxon>Bacteria</taxon>
        <taxon>Bacillati</taxon>
        <taxon>Actinomycetota</taxon>
        <taxon>Actinomycetes</taxon>
        <taxon>Propionibacteriales</taxon>
        <taxon>Nocardioidaceae</taxon>
        <taxon>Nocardioides</taxon>
    </lineage>
</organism>
<dbReference type="RefSeq" id="WP_183541186.1">
    <property type="nucleotide sequence ID" value="NZ_BMQT01000001.1"/>
</dbReference>
<accession>A0A7W5F6Q8</accession>
<gene>
    <name evidence="1" type="ORF">FHS12_000099</name>
</gene>
<dbReference type="Gene3D" id="2.160.10.10">
    <property type="entry name" value="Hexapeptide repeat proteins"/>
    <property type="match status" value="1"/>
</dbReference>
<dbReference type="SUPFAM" id="SSF51161">
    <property type="entry name" value="Trimeric LpxA-like enzymes"/>
    <property type="match status" value="1"/>
</dbReference>
<dbReference type="PANTHER" id="PTHR43300:SF4">
    <property type="entry name" value="ACYL-[ACYL-CARRIER-PROTEIN]--UDP-N-ACETYLGLUCOSAMINE O-ACYLTRANSFERASE"/>
    <property type="match status" value="1"/>
</dbReference>
<protein>
    <submittedName>
        <fullName evidence="1">Acetyltransferase-like isoleucine patch superfamily enzyme</fullName>
    </submittedName>
</protein>
<dbReference type="CDD" id="cd03358">
    <property type="entry name" value="LbH_WxcM_N_like"/>
    <property type="match status" value="1"/>
</dbReference>
<dbReference type="Pfam" id="PF14602">
    <property type="entry name" value="Hexapep_2"/>
    <property type="match status" value="1"/>
</dbReference>
<dbReference type="Pfam" id="PF00132">
    <property type="entry name" value="Hexapep"/>
    <property type="match status" value="1"/>
</dbReference>
<reference evidence="1 2" key="1">
    <citation type="submission" date="2020-08" db="EMBL/GenBank/DDBJ databases">
        <title>Genomic Encyclopedia of Type Strains, Phase III (KMG-III): the genomes of soil and plant-associated and newly described type strains.</title>
        <authorList>
            <person name="Whitman W."/>
        </authorList>
    </citation>
    <scope>NUCLEOTIDE SEQUENCE [LARGE SCALE GENOMIC DNA]</scope>
    <source>
        <strain evidence="1 2">CECT 3302</strain>
    </source>
</reference>
<dbReference type="EMBL" id="JACHXG010000001">
    <property type="protein sequence ID" value="MBB3087176.1"/>
    <property type="molecule type" value="Genomic_DNA"/>
</dbReference>
<evidence type="ECO:0000313" key="2">
    <source>
        <dbReference type="Proteomes" id="UP000577707"/>
    </source>
</evidence>
<comment type="caution">
    <text evidence="1">The sequence shown here is derived from an EMBL/GenBank/DDBJ whole genome shotgun (WGS) entry which is preliminary data.</text>
</comment>
<dbReference type="InterPro" id="IPR011004">
    <property type="entry name" value="Trimer_LpxA-like_sf"/>
</dbReference>
<dbReference type="GO" id="GO:0016740">
    <property type="term" value="F:transferase activity"/>
    <property type="evidence" value="ECO:0007669"/>
    <property type="project" value="UniProtKB-KW"/>
</dbReference>